<comment type="caution">
    <text evidence="1">The sequence shown here is derived from an EMBL/GenBank/DDBJ whole genome shotgun (WGS) entry which is preliminary data.</text>
</comment>
<dbReference type="Proteomes" id="UP001161276">
    <property type="component" value="Unassembled WGS sequence"/>
</dbReference>
<organism evidence="1 2">
    <name type="scientific">Achromobacter marplatensis</name>
    <dbReference type="NCBI Taxonomy" id="470868"/>
    <lineage>
        <taxon>Bacteria</taxon>
        <taxon>Pseudomonadati</taxon>
        <taxon>Pseudomonadota</taxon>
        <taxon>Betaproteobacteria</taxon>
        <taxon>Burkholderiales</taxon>
        <taxon>Alcaligenaceae</taxon>
        <taxon>Achromobacter</taxon>
    </lineage>
</organism>
<proteinExistence type="predicted"/>
<dbReference type="EMBL" id="JAOCKG010000004">
    <property type="protein sequence ID" value="MDH2051250.1"/>
    <property type="molecule type" value="Genomic_DNA"/>
</dbReference>
<reference evidence="1" key="1">
    <citation type="submission" date="2022-09" db="EMBL/GenBank/DDBJ databases">
        <title>Intensive care unit water sources are persistently colonized with multi-drug resistant bacteria and are the site of extensive horizontal gene transfer of antibiotic resistance genes.</title>
        <authorList>
            <person name="Diorio-Toth L."/>
        </authorList>
    </citation>
    <scope>NUCLEOTIDE SEQUENCE</scope>
    <source>
        <strain evidence="1">GD03676</strain>
    </source>
</reference>
<accession>A0AA42W9P8</accession>
<dbReference type="AlphaFoldDB" id="A0AA42W9P8"/>
<name>A0AA42W9P8_9BURK</name>
<protein>
    <submittedName>
        <fullName evidence="1">Uncharacterized protein</fullName>
    </submittedName>
</protein>
<evidence type="ECO:0000313" key="1">
    <source>
        <dbReference type="EMBL" id="MDH2051250.1"/>
    </source>
</evidence>
<sequence length="96" mass="10672">MRNNMAAYWFEYRPRQPHEGAGARRDQHVAEIRCSNDRSGSFCDFQPPRRSVKNLKMGDYRIFAGAALTTLLGGGAELAAPENLRGGESVQPCTSR</sequence>
<evidence type="ECO:0000313" key="2">
    <source>
        <dbReference type="Proteomes" id="UP001161276"/>
    </source>
</evidence>
<dbReference type="RefSeq" id="WP_050449378.1">
    <property type="nucleotide sequence ID" value="NZ_JAOCKG010000004.1"/>
</dbReference>
<gene>
    <name evidence="1" type="ORF">N5K24_12630</name>
</gene>